<feature type="compositionally biased region" description="Basic and acidic residues" evidence="1">
    <location>
        <begin position="14"/>
        <end position="35"/>
    </location>
</feature>
<reference evidence="2" key="1">
    <citation type="submission" date="2023-11" db="EMBL/GenBank/DDBJ databases">
        <title>Genome assemblies of two species of porcelain crab, Petrolisthes cinctipes and Petrolisthes manimaculis (Anomura: Porcellanidae).</title>
        <authorList>
            <person name="Angst P."/>
        </authorList>
    </citation>
    <scope>NUCLEOTIDE SEQUENCE</scope>
    <source>
        <strain evidence="2">PB745_02</strain>
        <tissue evidence="2">Gill</tissue>
    </source>
</reference>
<dbReference type="AlphaFoldDB" id="A0AAE1U8N8"/>
<comment type="caution">
    <text evidence="2">The sequence shown here is derived from an EMBL/GenBank/DDBJ whole genome shotgun (WGS) entry which is preliminary data.</text>
</comment>
<evidence type="ECO:0000313" key="2">
    <source>
        <dbReference type="EMBL" id="KAK4309859.1"/>
    </source>
</evidence>
<gene>
    <name evidence="2" type="ORF">Pmani_018533</name>
</gene>
<keyword evidence="3" id="KW-1185">Reference proteome</keyword>
<evidence type="ECO:0000313" key="3">
    <source>
        <dbReference type="Proteomes" id="UP001292094"/>
    </source>
</evidence>
<dbReference type="Proteomes" id="UP001292094">
    <property type="component" value="Unassembled WGS sequence"/>
</dbReference>
<proteinExistence type="predicted"/>
<dbReference type="EMBL" id="JAWZYT010001704">
    <property type="protein sequence ID" value="KAK4309859.1"/>
    <property type="molecule type" value="Genomic_DNA"/>
</dbReference>
<feature type="compositionally biased region" description="Acidic residues" evidence="1">
    <location>
        <begin position="43"/>
        <end position="52"/>
    </location>
</feature>
<sequence>MDGRKLMKLRTTNKQRDEDEVDGRATQRMGKDQRMESLGLRMEEEEEEEDERNVELGRKDIIRVGNDGGRKGRE</sequence>
<feature type="region of interest" description="Disordered" evidence="1">
    <location>
        <begin position="1"/>
        <end position="53"/>
    </location>
</feature>
<accession>A0AAE1U8N8</accession>
<name>A0AAE1U8N8_9EUCA</name>
<protein>
    <submittedName>
        <fullName evidence="2">Uncharacterized protein</fullName>
    </submittedName>
</protein>
<evidence type="ECO:0000256" key="1">
    <source>
        <dbReference type="SAM" id="MobiDB-lite"/>
    </source>
</evidence>
<feature type="compositionally biased region" description="Basic residues" evidence="1">
    <location>
        <begin position="1"/>
        <end position="13"/>
    </location>
</feature>
<organism evidence="2 3">
    <name type="scientific">Petrolisthes manimaculis</name>
    <dbReference type="NCBI Taxonomy" id="1843537"/>
    <lineage>
        <taxon>Eukaryota</taxon>
        <taxon>Metazoa</taxon>
        <taxon>Ecdysozoa</taxon>
        <taxon>Arthropoda</taxon>
        <taxon>Crustacea</taxon>
        <taxon>Multicrustacea</taxon>
        <taxon>Malacostraca</taxon>
        <taxon>Eumalacostraca</taxon>
        <taxon>Eucarida</taxon>
        <taxon>Decapoda</taxon>
        <taxon>Pleocyemata</taxon>
        <taxon>Anomura</taxon>
        <taxon>Galatheoidea</taxon>
        <taxon>Porcellanidae</taxon>
        <taxon>Petrolisthes</taxon>
    </lineage>
</organism>